<dbReference type="EMBL" id="MT598649">
    <property type="protein sequence ID" value="QPL17964.1"/>
    <property type="molecule type" value="mRNA"/>
</dbReference>
<name>A0A7T0Q746_LATOD</name>
<dbReference type="GO" id="GO:0010333">
    <property type="term" value="F:terpene synthase activity"/>
    <property type="evidence" value="ECO:0007669"/>
    <property type="project" value="InterPro"/>
</dbReference>
<dbReference type="PANTHER" id="PTHR31225:SF244">
    <property type="entry name" value="1,8-CINEOLE SYNTHASE 1, CHLOROPLASTIC-RELATED"/>
    <property type="match status" value="1"/>
</dbReference>
<evidence type="ECO:0000256" key="9">
    <source>
        <dbReference type="ARBA" id="ARBA00067060"/>
    </source>
</evidence>
<evidence type="ECO:0000313" key="14">
    <source>
        <dbReference type="EMBL" id="QPL17964.1"/>
    </source>
</evidence>
<evidence type="ECO:0000256" key="2">
    <source>
        <dbReference type="ARBA" id="ARBA00004470"/>
    </source>
</evidence>
<feature type="domain" description="Terpene synthase N-terminal" evidence="12">
    <location>
        <begin position="15"/>
        <end position="183"/>
    </location>
</feature>
<organism evidence="14">
    <name type="scientific">Lathyrus odoratus</name>
    <name type="common">Sweet pea</name>
    <dbReference type="NCBI Taxonomy" id="3859"/>
    <lineage>
        <taxon>Eukaryota</taxon>
        <taxon>Viridiplantae</taxon>
        <taxon>Streptophyta</taxon>
        <taxon>Embryophyta</taxon>
        <taxon>Tracheophyta</taxon>
        <taxon>Spermatophyta</taxon>
        <taxon>Magnoliopsida</taxon>
        <taxon>eudicotyledons</taxon>
        <taxon>Gunneridae</taxon>
        <taxon>Pentapetalae</taxon>
        <taxon>rosids</taxon>
        <taxon>fabids</taxon>
        <taxon>Fabales</taxon>
        <taxon>Fabaceae</taxon>
        <taxon>Papilionoideae</taxon>
        <taxon>50 kb inversion clade</taxon>
        <taxon>NPAAA clade</taxon>
        <taxon>Hologalegina</taxon>
        <taxon>IRL clade</taxon>
        <taxon>Fabeae</taxon>
        <taxon>Lathyrus</taxon>
    </lineage>
</organism>
<dbReference type="InterPro" id="IPR008930">
    <property type="entry name" value="Terpenoid_cyclase/PrenylTrfase"/>
</dbReference>
<dbReference type="InterPro" id="IPR008949">
    <property type="entry name" value="Isoprenoid_synthase_dom_sf"/>
</dbReference>
<evidence type="ECO:0000256" key="3">
    <source>
        <dbReference type="ARBA" id="ARBA00022723"/>
    </source>
</evidence>
<keyword evidence="3" id="KW-0479">Metal-binding</keyword>
<comment type="cofactor">
    <cofactor evidence="1">
        <name>Mg(2+)</name>
        <dbReference type="ChEBI" id="CHEBI:18420"/>
    </cofactor>
</comment>
<dbReference type="GO" id="GO:0080027">
    <property type="term" value="P:response to herbivore"/>
    <property type="evidence" value="ECO:0007669"/>
    <property type="project" value="UniProtKB-ARBA"/>
</dbReference>
<proteinExistence type="evidence at transcript level"/>
<evidence type="ECO:0000256" key="11">
    <source>
        <dbReference type="ARBA" id="ARBA00079290"/>
    </source>
</evidence>
<dbReference type="GO" id="GO:0102701">
    <property type="term" value="F:tricyclene synthase activity"/>
    <property type="evidence" value="ECO:0007669"/>
    <property type="project" value="UniProtKB-EC"/>
</dbReference>
<dbReference type="SUPFAM" id="SSF48576">
    <property type="entry name" value="Terpenoid synthases"/>
    <property type="match status" value="1"/>
</dbReference>
<evidence type="ECO:0000259" key="13">
    <source>
        <dbReference type="Pfam" id="PF03936"/>
    </source>
</evidence>
<dbReference type="InterPro" id="IPR034741">
    <property type="entry name" value="Terpene_cyclase-like_1_C"/>
</dbReference>
<dbReference type="GO" id="GO:0016102">
    <property type="term" value="P:diterpenoid biosynthetic process"/>
    <property type="evidence" value="ECO:0007669"/>
    <property type="project" value="InterPro"/>
</dbReference>
<evidence type="ECO:0000256" key="7">
    <source>
        <dbReference type="ARBA" id="ARBA00050824"/>
    </source>
</evidence>
<dbReference type="InterPro" id="IPR050148">
    <property type="entry name" value="Terpene_synthase-like"/>
</dbReference>
<dbReference type="FunFam" id="1.50.10.130:FF:000001">
    <property type="entry name" value="Isoprene synthase, chloroplastic"/>
    <property type="match status" value="1"/>
</dbReference>
<comment type="catalytic activity">
    <reaction evidence="8">
        <text>(2E)-geranyl diphosphate = tricyclene + diphosphate</text>
        <dbReference type="Rhea" id="RHEA:32687"/>
        <dbReference type="ChEBI" id="CHEBI:33019"/>
        <dbReference type="ChEBI" id="CHEBI:58057"/>
        <dbReference type="ChEBI" id="CHEBI:64266"/>
        <dbReference type="EC" id="4.2.3.105"/>
    </reaction>
</comment>
<keyword evidence="5" id="KW-0460">Magnesium</keyword>
<evidence type="ECO:0000256" key="1">
    <source>
        <dbReference type="ARBA" id="ARBA00001946"/>
    </source>
</evidence>
<dbReference type="EC" id="4.2.3.105" evidence="10"/>
<evidence type="ECO:0000256" key="4">
    <source>
        <dbReference type="ARBA" id="ARBA00022821"/>
    </source>
</evidence>
<keyword evidence="4" id="KW-0611">Plant defense</keyword>
<reference evidence="14" key="1">
    <citation type="journal article" date="2020" name="Plant Cell Physiol.">
        <title>Functional Characterization of Terpene Synthases Accounting for the Volatilized-Terpene Heterogeneity in Lathyrus odoratus Cultivar Flowers.</title>
        <authorList>
            <person name="Bao T."/>
            <person name="Shadrack K."/>
            <person name="Yang S."/>
            <person name="Xue X."/>
            <person name="Li S."/>
            <person name="Wang N."/>
            <person name="Wang Q."/>
            <person name="Wang L."/>
            <person name="Gao X."/>
            <person name="Cronk Q."/>
        </authorList>
    </citation>
    <scope>NUCLEOTIDE SEQUENCE</scope>
</reference>
<accession>A0A7T0Q746</accession>
<sequence>MALPILASSMFQPSIWTDDYIQSLNSEYKDKKYANKLRVLREEVRMMFKKMENEVDQLEFIDVLQRLGVDYHFTNEIRNMLDNIYSTETSNLKNNLYATALKFRLLRQHGYDISTDVFACFDLKTNQAIDVEGMLSMYEVSFHSFEDEAILDEARDFTTKFLKDYLNKNGDNDIISLQISHALELPLHWRISRSEACWFINIYERRQNKSCVLLHFAKLDFNIVQSIYQEELKYSSRWWQKTKFGEKLSFSRDRLVENFVWAVGTNFKPNFEYYRKEMTKVASFITTIDDIYEMHGNLEELELFTKAIDRWEINAIEPLPHYMKIWFHAVYNHVNEIAFETLKRSGNNITSYLKKAWTDQCKAYLKEAKWYHNGYTPSLEEYMENAWITIGVPNILIHTYFFVSLTFKMEDLSGLEENFNIIRFSGMLLRLANDLGTYKRENEMGDYSNIIQCYMKETGGSEDEAIEYVKSMLYSTWKKMNKEVHTSSFSNIFIETAMNIGRMALFMYQHGDGHSIQDRDIQTRIMSLTFQPIPFI</sequence>
<dbReference type="GO" id="GO:0006952">
    <property type="term" value="P:defense response"/>
    <property type="evidence" value="ECO:0007669"/>
    <property type="project" value="UniProtKB-KW"/>
</dbReference>
<feature type="domain" description="Terpene synthase metal-binding" evidence="13">
    <location>
        <begin position="241"/>
        <end position="479"/>
    </location>
</feature>
<dbReference type="CDD" id="cd00684">
    <property type="entry name" value="Terpene_cyclase_plant_C1"/>
    <property type="match status" value="1"/>
</dbReference>
<protein>
    <recommendedName>
        <fullName evidence="11">(E)-beta-ocimene synthase</fullName>
        <ecNumber evidence="10">4.2.3.105</ecNumber>
        <ecNumber evidence="9">4.2.3.106</ecNumber>
    </recommendedName>
</protein>
<comment type="subcellular location">
    <subcellularLocation>
        <location evidence="2">Plastid</location>
        <location evidence="2">Chloroplast stroma</location>
    </subcellularLocation>
</comment>
<evidence type="ECO:0000256" key="6">
    <source>
        <dbReference type="ARBA" id="ARBA00023239"/>
    </source>
</evidence>
<dbReference type="SFLD" id="SFLDS00005">
    <property type="entry name" value="Isoprenoid_Synthase_Type_I"/>
    <property type="match status" value="1"/>
</dbReference>
<dbReference type="AlphaFoldDB" id="A0A7T0Q746"/>
<dbReference type="EC" id="4.2.3.106" evidence="9"/>
<dbReference type="InterPro" id="IPR044814">
    <property type="entry name" value="Terpene_cyclase_plant_C1"/>
</dbReference>
<dbReference type="SUPFAM" id="SSF48239">
    <property type="entry name" value="Terpenoid cyclases/Protein prenyltransferases"/>
    <property type="match status" value="1"/>
</dbReference>
<dbReference type="Gene3D" id="1.50.10.130">
    <property type="entry name" value="Terpene synthase, N-terminal domain"/>
    <property type="match status" value="1"/>
</dbReference>
<evidence type="ECO:0000256" key="10">
    <source>
        <dbReference type="ARBA" id="ARBA00067061"/>
    </source>
</evidence>
<dbReference type="InterPro" id="IPR001906">
    <property type="entry name" value="Terpene_synth_N"/>
</dbReference>
<evidence type="ECO:0000256" key="5">
    <source>
        <dbReference type="ARBA" id="ARBA00022842"/>
    </source>
</evidence>
<dbReference type="PANTHER" id="PTHR31225">
    <property type="entry name" value="OS04G0344100 PROTEIN-RELATED"/>
    <property type="match status" value="1"/>
</dbReference>
<comment type="catalytic activity">
    <reaction evidence="7">
        <text>(2E)-geranyl diphosphate = (E)-beta-ocimene + diphosphate</text>
        <dbReference type="Rhea" id="RHEA:32691"/>
        <dbReference type="ChEBI" id="CHEBI:33019"/>
        <dbReference type="ChEBI" id="CHEBI:58057"/>
        <dbReference type="ChEBI" id="CHEBI:64280"/>
        <dbReference type="EC" id="4.2.3.106"/>
    </reaction>
</comment>
<evidence type="ECO:0000259" key="12">
    <source>
        <dbReference type="Pfam" id="PF01397"/>
    </source>
</evidence>
<dbReference type="Pfam" id="PF01397">
    <property type="entry name" value="Terpene_synth"/>
    <property type="match status" value="1"/>
</dbReference>
<evidence type="ECO:0000256" key="8">
    <source>
        <dbReference type="ARBA" id="ARBA00052932"/>
    </source>
</evidence>
<dbReference type="Pfam" id="PF03936">
    <property type="entry name" value="Terpene_synth_C"/>
    <property type="match status" value="1"/>
</dbReference>
<dbReference type="GO" id="GO:0009570">
    <property type="term" value="C:chloroplast stroma"/>
    <property type="evidence" value="ECO:0007669"/>
    <property type="project" value="UniProtKB-SubCell"/>
</dbReference>
<dbReference type="FunFam" id="1.10.600.10:FF:000007">
    <property type="entry name" value="Isoprene synthase, chloroplastic"/>
    <property type="match status" value="1"/>
</dbReference>
<dbReference type="SFLD" id="SFLDG01019">
    <property type="entry name" value="Terpene_Cyclase_Like_1_C_Termi"/>
    <property type="match status" value="1"/>
</dbReference>
<dbReference type="Gene3D" id="1.10.600.10">
    <property type="entry name" value="Farnesyl Diphosphate Synthase"/>
    <property type="match status" value="1"/>
</dbReference>
<dbReference type="InterPro" id="IPR005630">
    <property type="entry name" value="Terpene_synthase_metal-bd"/>
</dbReference>
<dbReference type="GO" id="GO:0000287">
    <property type="term" value="F:magnesium ion binding"/>
    <property type="evidence" value="ECO:0007669"/>
    <property type="project" value="InterPro"/>
</dbReference>
<dbReference type="GO" id="GO:0009611">
    <property type="term" value="P:response to wounding"/>
    <property type="evidence" value="ECO:0007669"/>
    <property type="project" value="UniProtKB-ARBA"/>
</dbReference>
<keyword evidence="6" id="KW-0456">Lyase</keyword>
<gene>
    <name evidence="14" type="primary">TPS7</name>
</gene>
<dbReference type="GO" id="GO:0034768">
    <property type="term" value="F:(E)-beta-ocimene synthase activity"/>
    <property type="evidence" value="ECO:0007669"/>
    <property type="project" value="UniProtKB-EC"/>
</dbReference>
<dbReference type="InterPro" id="IPR036965">
    <property type="entry name" value="Terpene_synth_N_sf"/>
</dbReference>